<reference evidence="1" key="1">
    <citation type="submission" date="2020-07" db="EMBL/GenBank/DDBJ databases">
        <title>Huge and variable diversity of episymbiotic CPR bacteria and DPANN archaea in groundwater ecosystems.</title>
        <authorList>
            <person name="He C.Y."/>
            <person name="Keren R."/>
            <person name="Whittaker M."/>
            <person name="Farag I.F."/>
            <person name="Doudna J."/>
            <person name="Cate J.H.D."/>
            <person name="Banfield J.F."/>
        </authorList>
    </citation>
    <scope>NUCLEOTIDE SEQUENCE</scope>
    <source>
        <strain evidence="1">NC_groundwater_1296_Ag_S-0.2um_52_80</strain>
    </source>
</reference>
<accession>A0A8T3YII7</accession>
<organism evidence="1 2">
    <name type="scientific">Candidatus Iainarchaeum sp</name>
    <dbReference type="NCBI Taxonomy" id="3101447"/>
    <lineage>
        <taxon>Archaea</taxon>
        <taxon>Candidatus Iainarchaeota</taxon>
        <taxon>Candidatus Iainarchaeia</taxon>
        <taxon>Candidatus Iainarchaeales</taxon>
        <taxon>Candidatus Iainarchaeaceae</taxon>
        <taxon>Candidatus Iainarchaeum</taxon>
    </lineage>
</organism>
<name>A0A8T3YII7_9ARCH</name>
<proteinExistence type="predicted"/>
<evidence type="ECO:0000313" key="2">
    <source>
        <dbReference type="Proteomes" id="UP000732298"/>
    </source>
</evidence>
<comment type="caution">
    <text evidence="1">The sequence shown here is derived from an EMBL/GenBank/DDBJ whole genome shotgun (WGS) entry which is preliminary data.</text>
</comment>
<dbReference type="Proteomes" id="UP000732298">
    <property type="component" value="Unassembled WGS sequence"/>
</dbReference>
<evidence type="ECO:0000313" key="1">
    <source>
        <dbReference type="EMBL" id="MBI4210354.1"/>
    </source>
</evidence>
<dbReference type="EMBL" id="JACQPB010000032">
    <property type="protein sequence ID" value="MBI4210354.1"/>
    <property type="molecule type" value="Genomic_DNA"/>
</dbReference>
<protein>
    <submittedName>
        <fullName evidence="1">Uncharacterized protein</fullName>
    </submittedName>
</protein>
<sequence length="267" mass="30815">MTPEQARAPLKIRIQREKGSHYDFFFHVHELGVKHFLGDLKYVIEKNKHNVLILEDATAVREGGFLASRKFWENLHADGIKKAPHINELFSWPREKLWAVNTKTGEPADEMILQSLAKTYGMRIKIGEEHEKSRRASADAEHRRLGVAKSRLDRGLISEKEFGTVVVKELAMHLWEFDSSIARTIKRVEDELMEDPTFKHDNVRALVIFGTAHRNIEKIFSKLTRGRTGVVKFGPEGITEVPWEYYLKAIELAEKGETAIEKWIGFR</sequence>
<gene>
    <name evidence="1" type="ORF">HY544_02500</name>
</gene>
<dbReference type="AlphaFoldDB" id="A0A8T3YII7"/>